<evidence type="ECO:0000256" key="5">
    <source>
        <dbReference type="ARBA" id="ARBA00022989"/>
    </source>
</evidence>
<dbReference type="EMBL" id="CP015249">
    <property type="protein sequence ID" value="ANB18932.1"/>
    <property type="molecule type" value="Genomic_DNA"/>
</dbReference>
<dbReference type="SUPFAM" id="SSF144091">
    <property type="entry name" value="Rhomboid-like"/>
    <property type="match status" value="1"/>
</dbReference>
<feature type="transmembrane region" description="Helical" evidence="7">
    <location>
        <begin position="168"/>
        <end position="184"/>
    </location>
</feature>
<dbReference type="RefSeq" id="WP_067649101.1">
    <property type="nucleotide sequence ID" value="NZ_CP015249.1"/>
</dbReference>
<dbReference type="AlphaFoldDB" id="A0A167H4V4"/>
<dbReference type="PANTHER" id="PTHR43731">
    <property type="entry name" value="RHOMBOID PROTEASE"/>
    <property type="match status" value="1"/>
</dbReference>
<dbReference type="KEGG" id="dko:I596_2939"/>
<keyword evidence="4" id="KW-0378">Hydrolase</keyword>
<feature type="transmembrane region" description="Helical" evidence="7">
    <location>
        <begin position="6"/>
        <end position="29"/>
    </location>
</feature>
<evidence type="ECO:0000256" key="3">
    <source>
        <dbReference type="ARBA" id="ARBA00022692"/>
    </source>
</evidence>
<evidence type="ECO:0000256" key="7">
    <source>
        <dbReference type="SAM" id="Phobius"/>
    </source>
</evidence>
<evidence type="ECO:0000256" key="4">
    <source>
        <dbReference type="ARBA" id="ARBA00022801"/>
    </source>
</evidence>
<dbReference type="OrthoDB" id="9813074at2"/>
<feature type="transmembrane region" description="Helical" evidence="7">
    <location>
        <begin position="109"/>
        <end position="128"/>
    </location>
</feature>
<feature type="domain" description="Peptidase S54 rhomboid" evidence="8">
    <location>
        <begin position="39"/>
        <end position="184"/>
    </location>
</feature>
<evidence type="ECO:0000256" key="1">
    <source>
        <dbReference type="ARBA" id="ARBA00004141"/>
    </source>
</evidence>
<dbReference type="GO" id="GO:0004252">
    <property type="term" value="F:serine-type endopeptidase activity"/>
    <property type="evidence" value="ECO:0007669"/>
    <property type="project" value="InterPro"/>
</dbReference>
<dbReference type="GO" id="GO:0016020">
    <property type="term" value="C:membrane"/>
    <property type="evidence" value="ECO:0007669"/>
    <property type="project" value="UniProtKB-SubCell"/>
</dbReference>
<dbReference type="Pfam" id="PF01694">
    <property type="entry name" value="Rhomboid"/>
    <property type="match status" value="1"/>
</dbReference>
<evidence type="ECO:0000313" key="9">
    <source>
        <dbReference type="EMBL" id="ANB18932.1"/>
    </source>
</evidence>
<gene>
    <name evidence="9" type="ORF">I596_2939</name>
</gene>
<accession>A0A167H4V4</accession>
<keyword evidence="6 7" id="KW-0472">Membrane</keyword>
<comment type="subcellular location">
    <subcellularLocation>
        <location evidence="1">Membrane</location>
        <topology evidence="1">Multi-pass membrane protein</topology>
    </subcellularLocation>
</comment>
<proteinExistence type="inferred from homology"/>
<evidence type="ECO:0000259" key="8">
    <source>
        <dbReference type="Pfam" id="PF01694"/>
    </source>
</evidence>
<feature type="transmembrane region" description="Helical" evidence="7">
    <location>
        <begin position="134"/>
        <end position="156"/>
    </location>
</feature>
<sequence length="202" mass="22789">MSANLVIIAITCIVSFMAFNNSQLIDRLIFWPPAITRGREYWRFATCGLIHADGMHLLFNMITLYFFGGLMERFYSQYIGPIGYVLFYVSALVVSIIPTFMRHKNDSQYRSLGASGAVSAVLFAFILLAPWQTIYIYVIPVPAIIYAVLYLAYTFYMNKRGGDNINHSAHLSGAIYGILFTIALEPRVVGNFLGQLANPRFL</sequence>
<dbReference type="PANTHER" id="PTHR43731:SF14">
    <property type="entry name" value="PRESENILIN-ASSOCIATED RHOMBOID-LIKE PROTEIN, MITOCHONDRIAL"/>
    <property type="match status" value="1"/>
</dbReference>
<comment type="similarity">
    <text evidence="2">Belongs to the peptidase S54 family.</text>
</comment>
<evidence type="ECO:0000256" key="2">
    <source>
        <dbReference type="ARBA" id="ARBA00009045"/>
    </source>
</evidence>
<evidence type="ECO:0000256" key="6">
    <source>
        <dbReference type="ARBA" id="ARBA00023136"/>
    </source>
</evidence>
<dbReference type="STRING" id="1300342.I596_2939"/>
<dbReference type="Proteomes" id="UP000076830">
    <property type="component" value="Chromosome"/>
</dbReference>
<name>A0A167H4V4_9GAMM</name>
<dbReference type="Gene3D" id="1.20.1540.10">
    <property type="entry name" value="Rhomboid-like"/>
    <property type="match status" value="1"/>
</dbReference>
<dbReference type="InterPro" id="IPR022764">
    <property type="entry name" value="Peptidase_S54_rhomboid_dom"/>
</dbReference>
<feature type="transmembrane region" description="Helical" evidence="7">
    <location>
        <begin position="41"/>
        <end position="66"/>
    </location>
</feature>
<dbReference type="InterPro" id="IPR050925">
    <property type="entry name" value="Rhomboid_protease_S54"/>
</dbReference>
<feature type="transmembrane region" description="Helical" evidence="7">
    <location>
        <begin position="78"/>
        <end position="97"/>
    </location>
</feature>
<keyword evidence="5 7" id="KW-1133">Transmembrane helix</keyword>
<dbReference type="PATRIC" id="fig|1300342.3.peg.2867"/>
<organism evidence="9 10">
    <name type="scientific">Dokdonella koreensis DS-123</name>
    <dbReference type="NCBI Taxonomy" id="1300342"/>
    <lineage>
        <taxon>Bacteria</taxon>
        <taxon>Pseudomonadati</taxon>
        <taxon>Pseudomonadota</taxon>
        <taxon>Gammaproteobacteria</taxon>
        <taxon>Lysobacterales</taxon>
        <taxon>Rhodanobacteraceae</taxon>
        <taxon>Dokdonella</taxon>
    </lineage>
</organism>
<keyword evidence="10" id="KW-1185">Reference proteome</keyword>
<evidence type="ECO:0000313" key="10">
    <source>
        <dbReference type="Proteomes" id="UP000076830"/>
    </source>
</evidence>
<keyword evidence="3 7" id="KW-0812">Transmembrane</keyword>
<protein>
    <submittedName>
        <fullName evidence="9">Rhomboid family protein</fullName>
    </submittedName>
</protein>
<dbReference type="InterPro" id="IPR035952">
    <property type="entry name" value="Rhomboid-like_sf"/>
</dbReference>
<reference evidence="9 10" key="1">
    <citation type="submission" date="2016-04" db="EMBL/GenBank/DDBJ databases">
        <title>Complete genome sequence of Dokdonella koreensis DS-123T.</title>
        <authorList>
            <person name="Kim J.F."/>
            <person name="Lee H."/>
            <person name="Kwak M.-J."/>
        </authorList>
    </citation>
    <scope>NUCLEOTIDE SEQUENCE [LARGE SCALE GENOMIC DNA]</scope>
    <source>
        <strain evidence="9 10">DS-123</strain>
    </source>
</reference>